<evidence type="ECO:0000256" key="4">
    <source>
        <dbReference type="ARBA" id="ARBA00022729"/>
    </source>
</evidence>
<evidence type="ECO:0000313" key="7">
    <source>
        <dbReference type="Proteomes" id="UP000654370"/>
    </source>
</evidence>
<evidence type="ECO:0000256" key="1">
    <source>
        <dbReference type="ARBA" id="ARBA00004613"/>
    </source>
</evidence>
<evidence type="ECO:0000313" key="6">
    <source>
        <dbReference type="EMBL" id="KAG2173584.1"/>
    </source>
</evidence>
<dbReference type="PANTHER" id="PTHR31841:SF1">
    <property type="entry name" value="PROTEIN FAM72A-RELATED"/>
    <property type="match status" value="1"/>
</dbReference>
<dbReference type="Pfam" id="PF14976">
    <property type="entry name" value="YPEH2ZP"/>
    <property type="match status" value="2"/>
</dbReference>
<dbReference type="Pfam" id="PF04674">
    <property type="entry name" value="Phi_1"/>
    <property type="match status" value="1"/>
</dbReference>
<keyword evidence="4" id="KW-0732">Signal</keyword>
<accession>A0A8H7PH92</accession>
<name>A0A8H7PH92_MORIS</name>
<sequence length="518" mass="55941">MAIQDQFRHKTVSILNCRYCDIPVCKRGMKAMLLADMSVELYSTDIPPTWYVYDDDELLRATSHVILTWGGLLWQSVQLVGADYQTSMCSCNIRDIACLTCGNTIGYHITMPCQACLQSCNNGHFWMFRTEGVVAADRLNVIGNRLLLWGQLPKPDLDRDTPCLMWAAPSKAEKRENEYSYSCLDPRTELPCASLFSSFDSIQMVNIVTYAVGMVATLAALASAQAPSASAPAAASPSAAAAPATSSSGSSPKYNLQNTGGKVLSGAVNVYLIFYGDWTSQQAQTDQITFMNFIGNVSDSTWFKTLSEYNDNSGGSVTGPVKLAAAVSDSGSQQLNLTDTTVHQTIITEAVKSGYLSTTNAIDPNGVYVILAGQNVADAGFCTKHCGYNYHADNYQWIFIGYPGQCASSCIPSLNANSSPNGSPEIDAAITIFSHEIQDILTDPQNNAWVTQDTTTSPPTEIELGDLCSGSGVTQQQWFGATKQVSGSNATYNLEMGGNQYLVQTIWDKTANQCSLGQ</sequence>
<evidence type="ECO:0000256" key="5">
    <source>
        <dbReference type="ARBA" id="ARBA00023591"/>
    </source>
</evidence>
<dbReference type="InterPro" id="IPR026768">
    <property type="entry name" value="YPEH2ZP"/>
</dbReference>
<comment type="subcellular location">
    <subcellularLocation>
        <location evidence="1">Secreted</location>
    </subcellularLocation>
</comment>
<comment type="similarity">
    <text evidence="2">Belongs to the FAM72 family.</text>
</comment>
<gene>
    <name evidence="6" type="ORF">INT43_005002</name>
</gene>
<evidence type="ECO:0000256" key="2">
    <source>
        <dbReference type="ARBA" id="ARBA00006888"/>
    </source>
</evidence>
<comment type="caution">
    <text evidence="6">The sequence shown here is derived from an EMBL/GenBank/DDBJ whole genome shotgun (WGS) entry which is preliminary data.</text>
</comment>
<dbReference type="EMBL" id="JAEPQZ010000014">
    <property type="protein sequence ID" value="KAG2173584.1"/>
    <property type="molecule type" value="Genomic_DNA"/>
</dbReference>
<keyword evidence="3" id="KW-0964">Secreted</keyword>
<dbReference type="PANTHER" id="PTHR31841">
    <property type="entry name" value="PROTEIN FAM72A-RELATED"/>
    <property type="match status" value="1"/>
</dbReference>
<dbReference type="Proteomes" id="UP000654370">
    <property type="component" value="Unassembled WGS sequence"/>
</dbReference>
<evidence type="ECO:0000256" key="3">
    <source>
        <dbReference type="ARBA" id="ARBA00022525"/>
    </source>
</evidence>
<reference evidence="6" key="1">
    <citation type="submission" date="2020-12" db="EMBL/GenBank/DDBJ databases">
        <title>Metabolic potential, ecology and presence of endohyphal bacteria is reflected in genomic diversity of Mucoromycotina.</title>
        <authorList>
            <person name="Muszewska A."/>
            <person name="Okrasinska A."/>
            <person name="Steczkiewicz K."/>
            <person name="Drgas O."/>
            <person name="Orlowska M."/>
            <person name="Perlinska-Lenart U."/>
            <person name="Aleksandrzak-Piekarczyk T."/>
            <person name="Szatraj K."/>
            <person name="Zielenkiewicz U."/>
            <person name="Pilsyk S."/>
            <person name="Malc E."/>
            <person name="Mieczkowski P."/>
            <person name="Kruszewska J.S."/>
            <person name="Biernat P."/>
            <person name="Pawlowska J."/>
        </authorList>
    </citation>
    <scope>NUCLEOTIDE SEQUENCE</scope>
    <source>
        <strain evidence="6">WA0000067209</strain>
    </source>
</reference>
<dbReference type="InterPro" id="IPR006766">
    <property type="entry name" value="EXORDIUM-like"/>
</dbReference>
<keyword evidence="7" id="KW-1185">Reference proteome</keyword>
<protein>
    <submittedName>
        <fullName evidence="6">Uncharacterized protein</fullName>
    </submittedName>
</protein>
<dbReference type="AlphaFoldDB" id="A0A8H7PH92"/>
<dbReference type="OrthoDB" id="2016249at2759"/>
<proteinExistence type="inferred from homology"/>
<dbReference type="GO" id="GO:0005829">
    <property type="term" value="C:cytosol"/>
    <property type="evidence" value="ECO:0007669"/>
    <property type="project" value="TreeGrafter"/>
</dbReference>
<comment type="similarity">
    <text evidence="5">Belongs to the EXORDIUM family.</text>
</comment>
<dbReference type="GO" id="GO:0005576">
    <property type="term" value="C:extracellular region"/>
    <property type="evidence" value="ECO:0007669"/>
    <property type="project" value="UniProtKB-SubCell"/>
</dbReference>
<organism evidence="6 7">
    <name type="scientific">Mortierella isabellina</name>
    <name type="common">Filamentous fungus</name>
    <name type="synonym">Umbelopsis isabellina</name>
    <dbReference type="NCBI Taxonomy" id="91625"/>
    <lineage>
        <taxon>Eukaryota</taxon>
        <taxon>Fungi</taxon>
        <taxon>Fungi incertae sedis</taxon>
        <taxon>Mucoromycota</taxon>
        <taxon>Mucoromycotina</taxon>
        <taxon>Umbelopsidomycetes</taxon>
        <taxon>Umbelopsidales</taxon>
        <taxon>Umbelopsidaceae</taxon>
        <taxon>Umbelopsis</taxon>
    </lineage>
</organism>